<feature type="binding site" evidence="4">
    <location>
        <position position="94"/>
    </location>
    <ligand>
        <name>Mg(2+)</name>
        <dbReference type="ChEBI" id="CHEBI:18420"/>
    </ligand>
</feature>
<proteinExistence type="evidence at protein level"/>
<evidence type="ECO:0000313" key="1">
    <source>
        <dbReference type="PDB" id="8KI5"/>
    </source>
</evidence>
<organism evidence="1">
    <name type="scientific">Phoma</name>
    <dbReference type="NCBI Taxonomy" id="37463"/>
    <lineage>
        <taxon>Eukaryota</taxon>
        <taxon>Fungi</taxon>
        <taxon>Dikarya</taxon>
        <taxon>Ascomycota</taxon>
        <taxon>Pezizomycotina</taxon>
        <taxon>Dothideomycetes</taxon>
        <taxon>Pleosporomycetidae</taxon>
        <taxon>Pleosporales</taxon>
        <taxon>Pleosporineae</taxon>
        <taxon>Didymellaceae</taxon>
    </lineage>
</organism>
<accession>A0AAJ6N6I8</accession>
<keyword evidence="3 4" id="KW-0002">3D-structure</keyword>
<dbReference type="GO" id="GO:0046872">
    <property type="term" value="F:metal ion binding"/>
    <property type="evidence" value="ECO:0007669"/>
    <property type="project" value="UniProtKB-KW"/>
</dbReference>
<dbReference type="Gene3D" id="1.10.600.10">
    <property type="entry name" value="Farnesyl Diphosphate Synthase"/>
    <property type="match status" value="1"/>
</dbReference>
<evidence type="ECO:0000313" key="2">
    <source>
        <dbReference type="PDB" id="8KIH"/>
    </source>
</evidence>
<feature type="binding site" evidence="4">
    <location>
        <position position="93"/>
    </location>
    <ligand>
        <name>Mg(2+)</name>
        <dbReference type="ChEBI" id="CHEBI:18420"/>
    </ligand>
</feature>
<dbReference type="SUPFAM" id="SSF48576">
    <property type="entry name" value="Terpenoid synthases"/>
    <property type="match status" value="1"/>
</dbReference>
<keyword evidence="4" id="KW-0479">Metal-binding</keyword>
<evidence type="ECO:0007829" key="3">
    <source>
        <dbReference type="PDB" id="8KI5"/>
    </source>
</evidence>
<reference evidence="3 4" key="1">
    <citation type="journal article" date="2023" name="Angew. Chem. Int. Ed.">
        <title>Biosynthesis of Phomactin Platelet Activating Factor Antagonist Requires a Two-Enzyme Cascade.</title>
        <authorList>
            <person name="Zhang L."/>
            <person name="Zhang B."/>
            <person name="Zhu A."/>
            <person name="Liu S.H."/>
            <person name="Wu R."/>
            <person name="Zhang X."/>
            <person name="Xu Z."/>
            <person name="Tan R.X."/>
            <person name="Ge H.M."/>
        </authorList>
    </citation>
    <scope>X-RAY CRYSTALLOGRAPHY (2.00 ANGSTROMS) IN COMPLEX WITH MG(2+)</scope>
</reference>
<dbReference type="InterPro" id="IPR008949">
    <property type="entry name" value="Isoprenoid_synthase_dom_sf"/>
</dbReference>
<dbReference type="PDB" id="8KIH">
    <property type="method" value="X-ray"/>
    <property type="resolution" value="2.00 A"/>
    <property type="chains" value="A=1-332"/>
</dbReference>
<dbReference type="SMR" id="A0AAJ6N6I8"/>
<sequence>MATTTTTTTSTEITSPRLASLFACNRHEKFRECVAYADESYAESLEPVAIIEESTPHSRLAKLGSCTAVLYPQGDFDRLPATIDGYMAFLFLDDLIDNSTDMSYISEITSRFMSTAKGTPTDDKRFFLLSRFFTDKRWDPQNLVLAIEEAQRFMDGALALRAIEIEERIITVEEYLDIRVPNTAMGFMFRVIGFAQPELAEDLNRVMAEKPDLWDRVESPSGKSVGIALDLFKVNGLHAEVCSYTNVVKIWQRESPVAIDLGEAIKFMVSEFYRYEKEMAEALEELAEFSPGLAQAVRDVQGGTLGWMNAERGGRYSKIKLAAALEHHHHHH</sequence>
<feature type="binding site" evidence="4">
    <location>
        <position position="97"/>
    </location>
    <ligand>
        <name>Mg(2+)</name>
        <dbReference type="ChEBI" id="CHEBI:18420"/>
    </ligand>
</feature>
<evidence type="ECO:0007829" key="4">
    <source>
        <dbReference type="PDB" id="8KIH"/>
    </source>
</evidence>
<protein>
    <submittedName>
        <fullName evidence="1 2">PhmA</fullName>
    </submittedName>
</protein>
<dbReference type="PDB" id="8KI5">
    <property type="method" value="X-ray"/>
    <property type="resolution" value="2.01 A"/>
    <property type="chains" value="A=1-332"/>
</dbReference>
<name>A0AAJ6N6I8_9PLEO</name>
<dbReference type="AlphaFoldDB" id="A0AAJ6N6I8"/>